<dbReference type="EMBL" id="JAZHXI010000012">
    <property type="protein sequence ID" value="KAL2065803.1"/>
    <property type="molecule type" value="Genomic_DNA"/>
</dbReference>
<dbReference type="Proteomes" id="UP001595075">
    <property type="component" value="Unassembled WGS sequence"/>
</dbReference>
<dbReference type="SMART" id="SM00066">
    <property type="entry name" value="GAL4"/>
    <property type="match status" value="1"/>
</dbReference>
<dbReference type="SUPFAM" id="SSF57701">
    <property type="entry name" value="Zn2/Cys6 DNA-binding domain"/>
    <property type="match status" value="1"/>
</dbReference>
<evidence type="ECO:0000256" key="1">
    <source>
        <dbReference type="ARBA" id="ARBA00023242"/>
    </source>
</evidence>
<dbReference type="Pfam" id="PF00172">
    <property type="entry name" value="Zn_clus"/>
    <property type="match status" value="1"/>
</dbReference>
<dbReference type="InterPro" id="IPR001138">
    <property type="entry name" value="Zn2Cys6_DnaBD"/>
</dbReference>
<evidence type="ECO:0000313" key="4">
    <source>
        <dbReference type="Proteomes" id="UP001595075"/>
    </source>
</evidence>
<dbReference type="PANTHER" id="PTHR35392">
    <property type="entry name" value="ZN(II)2CYS6 TRANSCRIPTION FACTOR (EUROFUNG)-RELATED-RELATED"/>
    <property type="match status" value="1"/>
</dbReference>
<dbReference type="InterPro" id="IPR052973">
    <property type="entry name" value="Fungal_sec-metab_reg_TF"/>
</dbReference>
<accession>A0ABR4C7A5</accession>
<feature type="domain" description="Zn(2)-C6 fungal-type" evidence="2">
    <location>
        <begin position="320"/>
        <end position="354"/>
    </location>
</feature>
<name>A0ABR4C7A5_9HELO</name>
<dbReference type="InterPro" id="IPR036864">
    <property type="entry name" value="Zn2-C6_fun-type_DNA-bd_sf"/>
</dbReference>
<protein>
    <recommendedName>
        <fullName evidence="2">Zn(2)-C6 fungal-type domain-containing protein</fullName>
    </recommendedName>
</protein>
<evidence type="ECO:0000259" key="2">
    <source>
        <dbReference type="PROSITE" id="PS50048"/>
    </source>
</evidence>
<dbReference type="PANTHER" id="PTHR35392:SF1">
    <property type="entry name" value="ZN(II)2CYS6 TRANSCRIPTION FACTOR (EUROFUNG)"/>
    <property type="match status" value="1"/>
</dbReference>
<reference evidence="3 4" key="1">
    <citation type="journal article" date="2024" name="Commun. Biol.">
        <title>Comparative genomic analysis of thermophilic fungi reveals convergent evolutionary adaptations and gene losses.</title>
        <authorList>
            <person name="Steindorff A.S."/>
            <person name="Aguilar-Pontes M.V."/>
            <person name="Robinson A.J."/>
            <person name="Andreopoulos B."/>
            <person name="LaButti K."/>
            <person name="Kuo A."/>
            <person name="Mondo S."/>
            <person name="Riley R."/>
            <person name="Otillar R."/>
            <person name="Haridas S."/>
            <person name="Lipzen A."/>
            <person name="Grimwood J."/>
            <person name="Schmutz J."/>
            <person name="Clum A."/>
            <person name="Reid I.D."/>
            <person name="Moisan M.C."/>
            <person name="Butler G."/>
            <person name="Nguyen T.T.M."/>
            <person name="Dewar K."/>
            <person name="Conant G."/>
            <person name="Drula E."/>
            <person name="Henrissat B."/>
            <person name="Hansel C."/>
            <person name="Singer S."/>
            <person name="Hutchinson M.I."/>
            <person name="de Vries R.P."/>
            <person name="Natvig D.O."/>
            <person name="Powell A.J."/>
            <person name="Tsang A."/>
            <person name="Grigoriev I.V."/>
        </authorList>
    </citation>
    <scope>NUCLEOTIDE SEQUENCE [LARGE SCALE GENOMIC DNA]</scope>
    <source>
        <strain evidence="3 4">CBS 494.80</strain>
    </source>
</reference>
<comment type="caution">
    <text evidence="3">The sequence shown here is derived from an EMBL/GenBank/DDBJ whole genome shotgun (WGS) entry which is preliminary data.</text>
</comment>
<sequence length="699" mass="78259">MQSVIRPEDQRRRHGDGDGIVITDFYQESTFSHSSSPLEYYHTFLATDNSSNNLEDYIAQSWIPEPLYDLSWNDLPDLQAPWETTSPSTQTNFSSNYGQPFGYPTSLPDSGSPESQSYDHALVTKIACGPGPEYQPYAEAGVEFIQEYRHDYVSQTPQISTSNSSYPEGHAEFMSSVLPSNASVHSDISIYSPISNQQFSTATWVPCTQDSGQQPSYSAPRAPKSEKTITPSAGLSLVWSTNEPKASAPPKLKKLTIPSAAKRKYTFLRPATEEAQLDRHLEECVGVFENAPGALATVKKRKKLEAPVRKAARDVRKAGACHQCRFRKRTCSVGTPCGSCMKNGKGLHEIKCQRESPFMGRPVHEYFEYSSTRRVISFDIRIAPEAFLGDEEYFVLVDGVDRLSHPIKLRARRKLLSSFSASEQVTIRRTREKRNLGKCTDDDLAHVMILEEDETLGTRVEQWAVEYASKFVHTAGTKFQSTTIAMILATAYVKKGLPESTLVASMLRVASMAFVLRAGVKSTPSTPQSPCSQFRTTEATIDTILYQRLQLAINDLFQKLQNIVFRKAGFLTREQVYPIALVFWQLLRILCIGAGHLSNIVMRFNNTTARTQSDAQYLSLKLVLSTHLALFRSSNPLLLDFSDKRNHDLVGGDEELVELAGKMSDMVLGFREKGAPELRGSLAFRKDYFDLFRSVYDGL</sequence>
<evidence type="ECO:0000313" key="3">
    <source>
        <dbReference type="EMBL" id="KAL2065803.1"/>
    </source>
</evidence>
<dbReference type="PROSITE" id="PS50048">
    <property type="entry name" value="ZN2_CY6_FUNGAL_2"/>
    <property type="match status" value="1"/>
</dbReference>
<gene>
    <name evidence="3" type="ORF">VTL71DRAFT_3473</name>
</gene>
<organism evidence="3 4">
    <name type="scientific">Oculimacula yallundae</name>
    <dbReference type="NCBI Taxonomy" id="86028"/>
    <lineage>
        <taxon>Eukaryota</taxon>
        <taxon>Fungi</taxon>
        <taxon>Dikarya</taxon>
        <taxon>Ascomycota</taxon>
        <taxon>Pezizomycotina</taxon>
        <taxon>Leotiomycetes</taxon>
        <taxon>Helotiales</taxon>
        <taxon>Ploettnerulaceae</taxon>
        <taxon>Oculimacula</taxon>
    </lineage>
</organism>
<dbReference type="CDD" id="cd00067">
    <property type="entry name" value="GAL4"/>
    <property type="match status" value="1"/>
</dbReference>
<keyword evidence="1" id="KW-0539">Nucleus</keyword>
<proteinExistence type="predicted"/>
<keyword evidence="4" id="KW-1185">Reference proteome</keyword>